<evidence type="ECO:0000313" key="1">
    <source>
        <dbReference type="EMBL" id="MDX8048327.1"/>
    </source>
</evidence>
<sequence>MTPRLVPAATSITTAAAVVPALLLQLQCTVRRRASGASPPNPWRPEPWQRWLPWWWFR</sequence>
<name>A0ABU4TK32_9PSEU</name>
<accession>A0ABU4TK32</accession>
<gene>
    <name evidence="1" type="ORF">SK571_02925</name>
</gene>
<organism evidence="1 2">
    <name type="scientific">Lentzea kristufekii</name>
    <dbReference type="NCBI Taxonomy" id="3095430"/>
    <lineage>
        <taxon>Bacteria</taxon>
        <taxon>Bacillati</taxon>
        <taxon>Actinomycetota</taxon>
        <taxon>Actinomycetes</taxon>
        <taxon>Pseudonocardiales</taxon>
        <taxon>Pseudonocardiaceae</taxon>
        <taxon>Lentzea</taxon>
    </lineage>
</organism>
<proteinExistence type="predicted"/>
<reference evidence="1 2" key="1">
    <citation type="submission" date="2023-11" db="EMBL/GenBank/DDBJ databases">
        <title>Lentzea sokolovensis, sp. nov., Lentzea kristufkii, sp. nov., and Lentzea miocenensis, sp. nov., rare actinobacteria from Sokolov Coal Basin, Miocene lacustrine sediment, Czech Republic.</title>
        <authorList>
            <person name="Lara A."/>
            <person name="Kotroba L."/>
            <person name="Nouioui I."/>
            <person name="Neumann-Schaal M."/>
            <person name="Mast Y."/>
            <person name="Chronakova A."/>
        </authorList>
    </citation>
    <scope>NUCLEOTIDE SEQUENCE [LARGE SCALE GENOMIC DNA]</scope>
    <source>
        <strain evidence="1 2">BCCO 10_0798</strain>
    </source>
</reference>
<evidence type="ECO:0008006" key="3">
    <source>
        <dbReference type="Google" id="ProtNLM"/>
    </source>
</evidence>
<protein>
    <recommendedName>
        <fullName evidence="3">Secreted protein</fullName>
    </recommendedName>
</protein>
<comment type="caution">
    <text evidence="1">The sequence shown here is derived from an EMBL/GenBank/DDBJ whole genome shotgun (WGS) entry which is preliminary data.</text>
</comment>
<evidence type="ECO:0000313" key="2">
    <source>
        <dbReference type="Proteomes" id="UP001271792"/>
    </source>
</evidence>
<keyword evidence="2" id="KW-1185">Reference proteome</keyword>
<reference evidence="1 2" key="2">
    <citation type="submission" date="2023-11" db="EMBL/GenBank/DDBJ databases">
        <authorList>
            <person name="Lara A.C."/>
            <person name="Chronakova A."/>
        </authorList>
    </citation>
    <scope>NUCLEOTIDE SEQUENCE [LARGE SCALE GENOMIC DNA]</scope>
    <source>
        <strain evidence="1 2">BCCO 10_0798</strain>
    </source>
</reference>
<dbReference type="EMBL" id="JAXAVV010000001">
    <property type="protein sequence ID" value="MDX8048327.1"/>
    <property type="molecule type" value="Genomic_DNA"/>
</dbReference>
<dbReference type="Proteomes" id="UP001271792">
    <property type="component" value="Unassembled WGS sequence"/>
</dbReference>